<evidence type="ECO:0000256" key="2">
    <source>
        <dbReference type="SAM" id="MobiDB-lite"/>
    </source>
</evidence>
<gene>
    <name evidence="3" type="ORF">EVOR1521_LOCUS14188</name>
</gene>
<organism evidence="3 4">
    <name type="scientific">Effrenium voratum</name>
    <dbReference type="NCBI Taxonomy" id="2562239"/>
    <lineage>
        <taxon>Eukaryota</taxon>
        <taxon>Sar</taxon>
        <taxon>Alveolata</taxon>
        <taxon>Dinophyceae</taxon>
        <taxon>Suessiales</taxon>
        <taxon>Symbiodiniaceae</taxon>
        <taxon>Effrenium</taxon>
    </lineage>
</organism>
<feature type="region of interest" description="Disordered" evidence="2">
    <location>
        <begin position="56"/>
        <end position="82"/>
    </location>
</feature>
<name>A0AA36N2L1_9DINO</name>
<dbReference type="EMBL" id="CAUJNA010001666">
    <property type="protein sequence ID" value="CAJ1388289.1"/>
    <property type="molecule type" value="Genomic_DNA"/>
</dbReference>
<evidence type="ECO:0000313" key="3">
    <source>
        <dbReference type="EMBL" id="CAJ1388289.1"/>
    </source>
</evidence>
<evidence type="ECO:0000256" key="1">
    <source>
        <dbReference type="SAM" id="Coils"/>
    </source>
</evidence>
<feature type="compositionally biased region" description="Basic and acidic residues" evidence="2">
    <location>
        <begin position="261"/>
        <end position="276"/>
    </location>
</feature>
<dbReference type="AlphaFoldDB" id="A0AA36N2L1"/>
<proteinExistence type="predicted"/>
<feature type="compositionally biased region" description="Polar residues" evidence="2">
    <location>
        <begin position="251"/>
        <end position="260"/>
    </location>
</feature>
<sequence>MAGTQGGLELTQDERVLRGLLQFFLCADARRPSEEVPLRLKYRDLILTAFPSAVSQSRAAGLETQEPTLVGASDEEHAEATEPTGGLLLDVEDSHHDEGGSGMRASLQAPVDVEDVADAEGVVTPIPPVLNVEEGPDDVTRVAEVVAEAVNATEAAEAAEAEVEALLDPEGEARRRRIQARKLQGRRWNFAGRRGRAGDRFREHEVDLESRRKLAYRARGRFRGPAEDQGDERQQSSLARHREASKMGTLASGSKASRASKTQEARGKSTAKEKRAASSSHQAARKHRRKDKTQPTRLRLPPINFPELPILIADQDEEEVLPAMSRSRRARPVVLQAERQFREARRKELEIMRDHFTEELQAVQTERQEAAKELRQSCVAEAEAVEKLQEALTAAFGTVID</sequence>
<feature type="coiled-coil region" evidence="1">
    <location>
        <begin position="346"/>
        <end position="391"/>
    </location>
</feature>
<accession>A0AA36N2L1</accession>
<dbReference type="Proteomes" id="UP001178507">
    <property type="component" value="Unassembled WGS sequence"/>
</dbReference>
<keyword evidence="4" id="KW-1185">Reference proteome</keyword>
<reference evidence="3" key="1">
    <citation type="submission" date="2023-08" db="EMBL/GenBank/DDBJ databases">
        <authorList>
            <person name="Chen Y."/>
            <person name="Shah S."/>
            <person name="Dougan E. K."/>
            <person name="Thang M."/>
            <person name="Chan C."/>
        </authorList>
    </citation>
    <scope>NUCLEOTIDE SEQUENCE</scope>
</reference>
<evidence type="ECO:0000313" key="4">
    <source>
        <dbReference type="Proteomes" id="UP001178507"/>
    </source>
</evidence>
<feature type="region of interest" description="Disordered" evidence="2">
    <location>
        <begin position="219"/>
        <end position="301"/>
    </location>
</feature>
<protein>
    <submittedName>
        <fullName evidence="3">Uncharacterized protein</fullName>
    </submittedName>
</protein>
<comment type="caution">
    <text evidence="3">The sequence shown here is derived from an EMBL/GenBank/DDBJ whole genome shotgun (WGS) entry which is preliminary data.</text>
</comment>
<keyword evidence="1" id="KW-0175">Coiled coil</keyword>